<proteinExistence type="predicted"/>
<accession>A0A8E2EWM0</accession>
<sequence>MPTRSWRYAPVSSVLFALFARLRFRTFFCAAYRCCSGTNDPAWLMRSLSPCTMLTIRISCRKTQAAFPPSRQIDVAFSPGRAGFLGPNSSSSCLPGTGPFPNIVFLPLNISSLQLEQCLVLPIDIVLEPADQGEE</sequence>
<reference evidence="1 2" key="1">
    <citation type="journal article" date="2016" name="Nat. Commun.">
        <title>Ectomycorrhizal ecology is imprinted in the genome of the dominant symbiotic fungus Cenococcum geophilum.</title>
        <authorList>
            <consortium name="DOE Joint Genome Institute"/>
            <person name="Peter M."/>
            <person name="Kohler A."/>
            <person name="Ohm R.A."/>
            <person name="Kuo A."/>
            <person name="Krutzmann J."/>
            <person name="Morin E."/>
            <person name="Arend M."/>
            <person name="Barry K.W."/>
            <person name="Binder M."/>
            <person name="Choi C."/>
            <person name="Clum A."/>
            <person name="Copeland A."/>
            <person name="Grisel N."/>
            <person name="Haridas S."/>
            <person name="Kipfer T."/>
            <person name="LaButti K."/>
            <person name="Lindquist E."/>
            <person name="Lipzen A."/>
            <person name="Maire R."/>
            <person name="Meier B."/>
            <person name="Mihaltcheva S."/>
            <person name="Molinier V."/>
            <person name="Murat C."/>
            <person name="Poggeler S."/>
            <person name="Quandt C.A."/>
            <person name="Sperisen C."/>
            <person name="Tritt A."/>
            <person name="Tisserant E."/>
            <person name="Crous P.W."/>
            <person name="Henrissat B."/>
            <person name="Nehls U."/>
            <person name="Egli S."/>
            <person name="Spatafora J.W."/>
            <person name="Grigoriev I.V."/>
            <person name="Martin F.M."/>
        </authorList>
    </citation>
    <scope>NUCLEOTIDE SEQUENCE [LARGE SCALE GENOMIC DNA]</scope>
    <source>
        <strain evidence="1 2">CBS 207.34</strain>
    </source>
</reference>
<evidence type="ECO:0000313" key="1">
    <source>
        <dbReference type="EMBL" id="OCL06235.1"/>
    </source>
</evidence>
<dbReference type="EMBL" id="KV750107">
    <property type="protein sequence ID" value="OCL06235.1"/>
    <property type="molecule type" value="Genomic_DNA"/>
</dbReference>
<dbReference type="AlphaFoldDB" id="A0A8E2EWM0"/>
<protein>
    <submittedName>
        <fullName evidence="1">Uncharacterized protein</fullName>
    </submittedName>
</protein>
<gene>
    <name evidence="1" type="ORF">AOQ84DRAFT_355578</name>
</gene>
<name>A0A8E2EWM0_9PEZI</name>
<organism evidence="1 2">
    <name type="scientific">Glonium stellatum</name>
    <dbReference type="NCBI Taxonomy" id="574774"/>
    <lineage>
        <taxon>Eukaryota</taxon>
        <taxon>Fungi</taxon>
        <taxon>Dikarya</taxon>
        <taxon>Ascomycota</taxon>
        <taxon>Pezizomycotina</taxon>
        <taxon>Dothideomycetes</taxon>
        <taxon>Pleosporomycetidae</taxon>
        <taxon>Gloniales</taxon>
        <taxon>Gloniaceae</taxon>
        <taxon>Glonium</taxon>
    </lineage>
</organism>
<evidence type="ECO:0000313" key="2">
    <source>
        <dbReference type="Proteomes" id="UP000250140"/>
    </source>
</evidence>
<dbReference type="Proteomes" id="UP000250140">
    <property type="component" value="Unassembled WGS sequence"/>
</dbReference>
<keyword evidence="2" id="KW-1185">Reference proteome</keyword>